<dbReference type="PROSITE" id="PS51038">
    <property type="entry name" value="BAH"/>
    <property type="match status" value="1"/>
</dbReference>
<comment type="caution">
    <text evidence="3">The sequence shown here is derived from an EMBL/GenBank/DDBJ whole genome shotgun (WGS) entry which is preliminary data.</text>
</comment>
<gene>
    <name evidence="3" type="ORF">BWQ96_00399</name>
</gene>
<feature type="domain" description="BAH" evidence="2">
    <location>
        <begin position="46"/>
        <end position="178"/>
    </location>
</feature>
<dbReference type="GO" id="GO:0003682">
    <property type="term" value="F:chromatin binding"/>
    <property type="evidence" value="ECO:0007669"/>
    <property type="project" value="InterPro"/>
</dbReference>
<protein>
    <recommendedName>
        <fullName evidence="2">BAH domain-containing protein</fullName>
    </recommendedName>
</protein>
<dbReference type="InterPro" id="IPR043151">
    <property type="entry name" value="BAH_sf"/>
</dbReference>
<proteinExistence type="predicted"/>
<reference evidence="3 4" key="1">
    <citation type="journal article" date="2018" name="Mol. Biol. Evol.">
        <title>Analysis of the draft genome of the red seaweed Gracilariopsis chorda provides insights into genome size evolution in Rhodophyta.</title>
        <authorList>
            <person name="Lee J."/>
            <person name="Yang E.C."/>
            <person name="Graf L."/>
            <person name="Yang J.H."/>
            <person name="Qiu H."/>
            <person name="Zel Zion U."/>
            <person name="Chan C.X."/>
            <person name="Stephens T.G."/>
            <person name="Weber A.P.M."/>
            <person name="Boo G.H."/>
            <person name="Boo S.M."/>
            <person name="Kim K.M."/>
            <person name="Shin Y."/>
            <person name="Jung M."/>
            <person name="Lee S.J."/>
            <person name="Yim H.S."/>
            <person name="Lee J.H."/>
            <person name="Bhattacharya D."/>
            <person name="Yoon H.S."/>
        </authorList>
    </citation>
    <scope>NUCLEOTIDE SEQUENCE [LARGE SCALE GENOMIC DNA]</scope>
    <source>
        <strain evidence="3 4">SKKU-2015</strain>
        <tissue evidence="3">Whole body</tissue>
    </source>
</reference>
<evidence type="ECO:0000259" key="2">
    <source>
        <dbReference type="PROSITE" id="PS51038"/>
    </source>
</evidence>
<dbReference type="OrthoDB" id="66189at2759"/>
<feature type="region of interest" description="Disordered" evidence="1">
    <location>
        <begin position="192"/>
        <end position="241"/>
    </location>
</feature>
<dbReference type="Gene3D" id="2.30.30.490">
    <property type="match status" value="1"/>
</dbReference>
<accession>A0A2V3J6W9</accession>
<evidence type="ECO:0000313" key="3">
    <source>
        <dbReference type="EMBL" id="PXF49747.1"/>
    </source>
</evidence>
<dbReference type="EMBL" id="NBIV01000002">
    <property type="protein sequence ID" value="PXF49747.1"/>
    <property type="molecule type" value="Genomic_DNA"/>
</dbReference>
<keyword evidence="4" id="KW-1185">Reference proteome</keyword>
<dbReference type="Proteomes" id="UP000247409">
    <property type="component" value="Unassembled WGS sequence"/>
</dbReference>
<sequence>MVNRKRTISEMRQTEVVTAEPVLVGAGKWSPKHKALVYPAVDYLGMRFRIGDHVAMYTGDKGDGREWVCVLETLFKDREDDTAKFKGRWFWSIQDVKEHKREDGEEMRASKCESHELICCDNRDTNLVESISRKAHILSYDNFQLVKRVVLKNDSPWKRTYFCERQFYHKAHRFSELNSILFPGDPIPKDLRKAAGLSPQEDTELESEVDYDDAYHEPEYSVRSNRKPRNENLSGEPVLLW</sequence>
<dbReference type="AlphaFoldDB" id="A0A2V3J6W9"/>
<dbReference type="InterPro" id="IPR001025">
    <property type="entry name" value="BAH_dom"/>
</dbReference>
<evidence type="ECO:0000313" key="4">
    <source>
        <dbReference type="Proteomes" id="UP000247409"/>
    </source>
</evidence>
<feature type="compositionally biased region" description="Acidic residues" evidence="1">
    <location>
        <begin position="201"/>
        <end position="212"/>
    </location>
</feature>
<organism evidence="3 4">
    <name type="scientific">Gracilariopsis chorda</name>
    <dbReference type="NCBI Taxonomy" id="448386"/>
    <lineage>
        <taxon>Eukaryota</taxon>
        <taxon>Rhodophyta</taxon>
        <taxon>Florideophyceae</taxon>
        <taxon>Rhodymeniophycidae</taxon>
        <taxon>Gracilariales</taxon>
        <taxon>Gracilariaceae</taxon>
        <taxon>Gracilariopsis</taxon>
    </lineage>
</organism>
<name>A0A2V3J6W9_9FLOR</name>
<evidence type="ECO:0000256" key="1">
    <source>
        <dbReference type="SAM" id="MobiDB-lite"/>
    </source>
</evidence>